<dbReference type="AlphaFoldDB" id="A0A9D1LAM9"/>
<reference evidence="1" key="2">
    <citation type="journal article" date="2021" name="PeerJ">
        <title>Extensive microbial diversity within the chicken gut microbiome revealed by metagenomics and culture.</title>
        <authorList>
            <person name="Gilroy R."/>
            <person name="Ravi A."/>
            <person name="Getino M."/>
            <person name="Pursley I."/>
            <person name="Horton D.L."/>
            <person name="Alikhan N.F."/>
            <person name="Baker D."/>
            <person name="Gharbi K."/>
            <person name="Hall N."/>
            <person name="Watson M."/>
            <person name="Adriaenssens E.M."/>
            <person name="Foster-Nyarko E."/>
            <person name="Jarju S."/>
            <person name="Secka A."/>
            <person name="Antonio M."/>
            <person name="Oren A."/>
            <person name="Chaudhuri R.R."/>
            <person name="La Ragione R."/>
            <person name="Hildebrand F."/>
            <person name="Pallen M.J."/>
        </authorList>
    </citation>
    <scope>NUCLEOTIDE SEQUENCE</scope>
    <source>
        <strain evidence="1">CHK195-4489</strain>
    </source>
</reference>
<dbReference type="Pfam" id="PF06949">
    <property type="entry name" value="DUF1292"/>
    <property type="match status" value="1"/>
</dbReference>
<organism evidence="1 2">
    <name type="scientific">Candidatus Egerieisoma faecipullorum</name>
    <dbReference type="NCBI Taxonomy" id="2840963"/>
    <lineage>
        <taxon>Bacteria</taxon>
        <taxon>Bacillati</taxon>
        <taxon>Bacillota</taxon>
        <taxon>Clostridia</taxon>
        <taxon>Eubacteriales</taxon>
        <taxon>Clostridiaceae</taxon>
        <taxon>Clostridiaceae incertae sedis</taxon>
        <taxon>Candidatus Egerieisoma</taxon>
    </lineage>
</organism>
<dbReference type="Proteomes" id="UP000824089">
    <property type="component" value="Unassembled WGS sequence"/>
</dbReference>
<accession>A0A9D1LAM9</accession>
<dbReference type="EMBL" id="DVMM01000160">
    <property type="protein sequence ID" value="HIU30126.1"/>
    <property type="molecule type" value="Genomic_DNA"/>
</dbReference>
<comment type="caution">
    <text evidence="1">The sequence shown here is derived from an EMBL/GenBank/DDBJ whole genome shotgun (WGS) entry which is preliminary data.</text>
</comment>
<protein>
    <submittedName>
        <fullName evidence="1">DUF1292 domain-containing protein</fullName>
    </submittedName>
</protein>
<evidence type="ECO:0000313" key="2">
    <source>
        <dbReference type="Proteomes" id="UP000824089"/>
    </source>
</evidence>
<proteinExistence type="predicted"/>
<name>A0A9D1LAM9_9CLOT</name>
<gene>
    <name evidence="1" type="ORF">IAD50_07515</name>
</gene>
<reference evidence="1" key="1">
    <citation type="submission" date="2020-10" db="EMBL/GenBank/DDBJ databases">
        <authorList>
            <person name="Gilroy R."/>
        </authorList>
    </citation>
    <scope>NUCLEOTIDE SEQUENCE</scope>
    <source>
        <strain evidence="1">CHK195-4489</strain>
    </source>
</reference>
<evidence type="ECO:0000313" key="1">
    <source>
        <dbReference type="EMBL" id="HIU30126.1"/>
    </source>
</evidence>
<dbReference type="InterPro" id="IPR009711">
    <property type="entry name" value="UPF0473"/>
</dbReference>
<sequence>MNRDRNDDFFDNGVDTFTLTDDEGNEYEFELLDFVDLEEKLYAVLIPSSPDDADEEDGIVIMETIFEGNEPVFTFVEDQALAQAVLDEYAARADEDEDDDDEIN</sequence>